<feature type="region of interest" description="Disordered" evidence="1">
    <location>
        <begin position="41"/>
        <end position="71"/>
    </location>
</feature>
<organism evidence="2 3">
    <name type="scientific">Halogeometricum luteum</name>
    <dbReference type="NCBI Taxonomy" id="2950537"/>
    <lineage>
        <taxon>Archaea</taxon>
        <taxon>Methanobacteriati</taxon>
        <taxon>Methanobacteriota</taxon>
        <taxon>Stenosarchaea group</taxon>
        <taxon>Halobacteria</taxon>
        <taxon>Halobacteriales</taxon>
        <taxon>Haloferacaceae</taxon>
        <taxon>Halogeometricum</taxon>
    </lineage>
</organism>
<dbReference type="Gene3D" id="3.40.190.10">
    <property type="entry name" value="Periplasmic binding protein-like II"/>
    <property type="match status" value="2"/>
</dbReference>
<dbReference type="PANTHER" id="PTHR43649">
    <property type="entry name" value="ARABINOSE-BINDING PROTEIN-RELATED"/>
    <property type="match status" value="1"/>
</dbReference>
<dbReference type="SUPFAM" id="SSF53850">
    <property type="entry name" value="Periplasmic binding protein-like II"/>
    <property type="match status" value="1"/>
</dbReference>
<protein>
    <submittedName>
        <fullName evidence="2">Extracellular solute-binding protein</fullName>
    </submittedName>
</protein>
<dbReference type="InterPro" id="IPR050490">
    <property type="entry name" value="Bact_solute-bd_prot1"/>
</dbReference>
<evidence type="ECO:0000313" key="2">
    <source>
        <dbReference type="EMBL" id="MDS0295417.1"/>
    </source>
</evidence>
<keyword evidence="3" id="KW-1185">Reference proteome</keyword>
<comment type="caution">
    <text evidence="2">The sequence shown here is derived from an EMBL/GenBank/DDBJ whole genome shotgun (WGS) entry which is preliminary data.</text>
</comment>
<reference evidence="2 3" key="1">
    <citation type="submission" date="2022-06" db="EMBL/GenBank/DDBJ databases">
        <title>Halogeometricum sp. a new haloarchaeum isolate from saline soil.</title>
        <authorList>
            <person name="Strakova D."/>
            <person name="Galisteo C."/>
            <person name="Sanchez-Porro C."/>
            <person name="Ventosa A."/>
        </authorList>
    </citation>
    <scope>NUCLEOTIDE SEQUENCE [LARGE SCALE GENOMIC DNA]</scope>
    <source>
        <strain evidence="3">S3BR25-2</strain>
    </source>
</reference>
<evidence type="ECO:0000313" key="3">
    <source>
        <dbReference type="Proteomes" id="UP001254813"/>
    </source>
</evidence>
<dbReference type="PANTHER" id="PTHR43649:SF12">
    <property type="entry name" value="DIACETYLCHITOBIOSE BINDING PROTEIN DASA"/>
    <property type="match status" value="1"/>
</dbReference>
<proteinExistence type="predicted"/>
<feature type="compositionally biased region" description="Gly residues" evidence="1">
    <location>
        <begin position="41"/>
        <end position="61"/>
    </location>
</feature>
<name>A0ABU2G3Q4_9EURY</name>
<gene>
    <name evidence="2" type="ORF">NDI79_14695</name>
</gene>
<sequence>MASNHEESDPAESINRRRLLGLMGLGGAVALAGCSGGNDGSGNGGGGSTGDGSESGGGGSPSGEPLGSERIGYSSASNTVNYWTQEDFIHTAENTNLGSVHEGMLTTWAEEHPDWKINVQIQTNLEQFKTKLLQANASNNAPPMSEVDSFWVPQFYGDLASVDEAMQEYDDWYPFVENVAKNEGSWRAVWQNTDCRALYYRKDLLDEYNEGNPPETWDELVDVGSAIADGENMNGYMYNGGRWEATTFDNLAHFWALGGTLIDDQGAPVLDESENRSALVEVMKWFKRTIDSGITPQRVANINDYAQLREAALNDQTAMFLGGNWQISTMKSMVDEDVWSNWKVAPIPQKNADIAATGVGGWTKGVFTDDEEQRKVAVDLYSLFTDSGNMAQRCREGGFLPTRQSVFEENEFFSEDEYFQVYSKLLENGRARPGYPIYTTVSSEWQIAAGEVITGQSDPETAVRNMINNVNSEYDG</sequence>
<evidence type="ECO:0000256" key="1">
    <source>
        <dbReference type="SAM" id="MobiDB-lite"/>
    </source>
</evidence>
<dbReference type="EMBL" id="JAMQOQ010000004">
    <property type="protein sequence ID" value="MDS0295417.1"/>
    <property type="molecule type" value="Genomic_DNA"/>
</dbReference>
<dbReference type="RefSeq" id="WP_310929319.1">
    <property type="nucleotide sequence ID" value="NZ_JAMQOQ010000004.1"/>
</dbReference>
<dbReference type="InterPro" id="IPR006059">
    <property type="entry name" value="SBP"/>
</dbReference>
<accession>A0ABU2G3Q4</accession>
<dbReference type="Pfam" id="PF13416">
    <property type="entry name" value="SBP_bac_8"/>
    <property type="match status" value="1"/>
</dbReference>
<dbReference type="Proteomes" id="UP001254813">
    <property type="component" value="Unassembled WGS sequence"/>
</dbReference>